<reference evidence="3 4" key="1">
    <citation type="journal article" date="2013" name="Genome Biol.">
        <title>The genome sequence of the most widely cultivated cacao type and its use to identify candidate genes regulating pod color.</title>
        <authorList>
            <person name="Motamayor J.C."/>
            <person name="Mockaitis K."/>
            <person name="Schmutz J."/>
            <person name="Haiminen N."/>
            <person name="Iii D.L."/>
            <person name="Cornejo O."/>
            <person name="Findley S.D."/>
            <person name="Zheng P."/>
            <person name="Utro F."/>
            <person name="Royaert S."/>
            <person name="Saski C."/>
            <person name="Jenkins J."/>
            <person name="Podicheti R."/>
            <person name="Zhao M."/>
            <person name="Scheffler B.E."/>
            <person name="Stack J.C."/>
            <person name="Feltus F.A."/>
            <person name="Mustiga G.M."/>
            <person name="Amores F."/>
            <person name="Phillips W."/>
            <person name="Marelli J.P."/>
            <person name="May G.D."/>
            <person name="Shapiro H."/>
            <person name="Ma J."/>
            <person name="Bustamante C.D."/>
            <person name="Schnell R.J."/>
            <person name="Main D."/>
            <person name="Gilbert D."/>
            <person name="Parida L."/>
            <person name="Kuhn D.N."/>
        </authorList>
    </citation>
    <scope>NUCLEOTIDE SEQUENCE [LARGE SCALE GENOMIC DNA]</scope>
    <source>
        <strain evidence="4">cv. Matina 1-6</strain>
    </source>
</reference>
<evidence type="ECO:0000256" key="1">
    <source>
        <dbReference type="SAM" id="MobiDB-lite"/>
    </source>
</evidence>
<organism evidence="3 4">
    <name type="scientific">Theobroma cacao</name>
    <name type="common">Cacao</name>
    <name type="synonym">Cocoa</name>
    <dbReference type="NCBI Taxonomy" id="3641"/>
    <lineage>
        <taxon>Eukaryota</taxon>
        <taxon>Viridiplantae</taxon>
        <taxon>Streptophyta</taxon>
        <taxon>Embryophyta</taxon>
        <taxon>Tracheophyta</taxon>
        <taxon>Spermatophyta</taxon>
        <taxon>Magnoliopsida</taxon>
        <taxon>eudicotyledons</taxon>
        <taxon>Gunneridae</taxon>
        <taxon>Pentapetalae</taxon>
        <taxon>rosids</taxon>
        <taxon>malvids</taxon>
        <taxon>Malvales</taxon>
        <taxon>Malvaceae</taxon>
        <taxon>Byttnerioideae</taxon>
        <taxon>Theobroma</taxon>
    </lineage>
</organism>
<keyword evidence="4" id="KW-1185">Reference proteome</keyword>
<accession>A0A061GH80</accession>
<gene>
    <name evidence="3" type="ORF">TCM_028021</name>
</gene>
<dbReference type="eggNOG" id="KOG0017">
    <property type="taxonomic scope" value="Eukaryota"/>
</dbReference>
<protein>
    <recommendedName>
        <fullName evidence="2">Reverse transcriptase Ty1/copia-type domain-containing protein</fullName>
    </recommendedName>
</protein>
<feature type="region of interest" description="Disordered" evidence="1">
    <location>
        <begin position="62"/>
        <end position="95"/>
    </location>
</feature>
<dbReference type="EMBL" id="CM001884">
    <property type="protein sequence ID" value="EOY26419.1"/>
    <property type="molecule type" value="Genomic_DNA"/>
</dbReference>
<evidence type="ECO:0000313" key="3">
    <source>
        <dbReference type="EMBL" id="EOY26419.1"/>
    </source>
</evidence>
<dbReference type="Proteomes" id="UP000026915">
    <property type="component" value="Chromosome 6"/>
</dbReference>
<name>A0A061GH80_THECC</name>
<dbReference type="InterPro" id="IPR013103">
    <property type="entry name" value="RVT_2"/>
</dbReference>
<feature type="domain" description="Reverse transcriptase Ty1/copia-type" evidence="2">
    <location>
        <begin position="260"/>
        <end position="324"/>
    </location>
</feature>
<dbReference type="HOGENOM" id="CLU_764175_0_0_1"/>
<proteinExistence type="predicted"/>
<sequence>MRVVFGWLSGLDSEYDVIHSQVLANKVVSSLFDVVTTVLSTKESVFSTSDVPNRSALVSQGTNEFGNGYRRGSSEGRGNFGGSHGGKGTGGSGGPRVCYNYREKVTSGISTLNPYRDNKIIIINLLHKGNKNNYSSIRSPLNLLMQHHKLAKSQQPSSSFIATLVKSSNPTTCLSSLSRHWVIDSGAIDHMTRNSVSTPSLDTPSSSSRPLITQLYTCRHGTDAAVPQPVDTMSDSLLVPTSMSLDSDLDLLIALRKVSQHGIHDLKVFLQAKFQTKDLGSLKYFLGIKVTRSKKGIFLSQRKYVVELLKDVGLLREKPCETPIDSSVKLIARDREAFADLEKYRRLEVNSCQHLLLFIRML</sequence>
<dbReference type="InParanoid" id="A0A061GH80"/>
<feature type="compositionally biased region" description="Gly residues" evidence="1">
    <location>
        <begin position="78"/>
        <end position="94"/>
    </location>
</feature>
<dbReference type="AlphaFoldDB" id="A0A061GH80"/>
<evidence type="ECO:0000259" key="2">
    <source>
        <dbReference type="Pfam" id="PF07727"/>
    </source>
</evidence>
<dbReference type="Gramene" id="EOY26419">
    <property type="protein sequence ID" value="EOY26419"/>
    <property type="gene ID" value="TCM_028021"/>
</dbReference>
<evidence type="ECO:0000313" key="4">
    <source>
        <dbReference type="Proteomes" id="UP000026915"/>
    </source>
</evidence>
<dbReference type="Pfam" id="PF07727">
    <property type="entry name" value="RVT_2"/>
    <property type="match status" value="1"/>
</dbReference>